<comment type="caution">
    <text evidence="1">The sequence shown here is derived from an EMBL/GenBank/DDBJ whole genome shotgun (WGS) entry which is preliminary data.</text>
</comment>
<proteinExistence type="predicted"/>
<accession>A0A821IGK4</accession>
<feature type="non-terminal residue" evidence="1">
    <location>
        <position position="1"/>
    </location>
</feature>
<protein>
    <submittedName>
        <fullName evidence="1">Uncharacterized protein</fullName>
    </submittedName>
</protein>
<organism evidence="1 2">
    <name type="scientific">Rotaria magnacalcarata</name>
    <dbReference type="NCBI Taxonomy" id="392030"/>
    <lineage>
        <taxon>Eukaryota</taxon>
        <taxon>Metazoa</taxon>
        <taxon>Spiralia</taxon>
        <taxon>Gnathifera</taxon>
        <taxon>Rotifera</taxon>
        <taxon>Eurotatoria</taxon>
        <taxon>Bdelloidea</taxon>
        <taxon>Philodinida</taxon>
        <taxon>Philodinidae</taxon>
        <taxon>Rotaria</taxon>
    </lineage>
</organism>
<evidence type="ECO:0000313" key="1">
    <source>
        <dbReference type="EMBL" id="CAF4701426.1"/>
    </source>
</evidence>
<dbReference type="EMBL" id="CAJOBG010100575">
    <property type="protein sequence ID" value="CAF4701426.1"/>
    <property type="molecule type" value="Genomic_DNA"/>
</dbReference>
<name>A0A821IGK4_9BILA</name>
<evidence type="ECO:0000313" key="2">
    <source>
        <dbReference type="Proteomes" id="UP000663866"/>
    </source>
</evidence>
<reference evidence="1" key="1">
    <citation type="submission" date="2021-02" db="EMBL/GenBank/DDBJ databases">
        <authorList>
            <person name="Nowell W R."/>
        </authorList>
    </citation>
    <scope>NUCLEOTIDE SEQUENCE</scope>
</reference>
<keyword evidence="2" id="KW-1185">Reference proteome</keyword>
<sequence length="58" mass="6509">NFDPSLLDIEPLFDPLDDMTMSNALVDDYTNPSTLSYLISTQSRRSSTGNTHSRKENS</sequence>
<dbReference type="Proteomes" id="UP000663866">
    <property type="component" value="Unassembled WGS sequence"/>
</dbReference>
<gene>
    <name evidence="1" type="ORF">OVN521_LOCUS48416</name>
</gene>
<dbReference type="AlphaFoldDB" id="A0A821IGK4"/>